<evidence type="ECO:0000256" key="1">
    <source>
        <dbReference type="SAM" id="MobiDB-lite"/>
    </source>
</evidence>
<feature type="region of interest" description="Disordered" evidence="1">
    <location>
        <begin position="1"/>
        <end position="98"/>
    </location>
</feature>
<dbReference type="AlphaFoldDB" id="A0A8X6WCN0"/>
<evidence type="ECO:0000313" key="2">
    <source>
        <dbReference type="EMBL" id="GFY32573.1"/>
    </source>
</evidence>
<reference evidence="2" key="1">
    <citation type="submission" date="2020-08" db="EMBL/GenBank/DDBJ databases">
        <title>Multicomponent nature underlies the extraordinary mechanical properties of spider dragline silk.</title>
        <authorList>
            <person name="Kono N."/>
            <person name="Nakamura H."/>
            <person name="Mori M."/>
            <person name="Yoshida Y."/>
            <person name="Ohtoshi R."/>
            <person name="Malay A.D."/>
            <person name="Moran D.A.P."/>
            <person name="Tomita M."/>
            <person name="Numata K."/>
            <person name="Arakawa K."/>
        </authorList>
    </citation>
    <scope>NUCLEOTIDE SEQUENCE</scope>
</reference>
<evidence type="ECO:0000313" key="3">
    <source>
        <dbReference type="Proteomes" id="UP000887159"/>
    </source>
</evidence>
<dbReference type="Proteomes" id="UP000887159">
    <property type="component" value="Unassembled WGS sequence"/>
</dbReference>
<name>A0A8X6WCN0_TRICX</name>
<keyword evidence="3" id="KW-1185">Reference proteome</keyword>
<gene>
    <name evidence="2" type="ORF">TNCV_673281</name>
</gene>
<proteinExistence type="predicted"/>
<sequence>MFMLGKTRPLPGHSSIGSISTRKKLHPGVPPPTTESSKGGSVPAIWQNQARRLPGVHPEYSDTASGSLFGDTEERYHQPIDRSGLTPSSRLQRSVGQRYSQDTVFLLTGRRIRQTGGSENQRC</sequence>
<protein>
    <submittedName>
        <fullName evidence="2">Uncharacterized protein</fullName>
    </submittedName>
</protein>
<organism evidence="2 3">
    <name type="scientific">Trichonephila clavipes</name>
    <name type="common">Golden silk orbweaver</name>
    <name type="synonym">Nephila clavipes</name>
    <dbReference type="NCBI Taxonomy" id="2585209"/>
    <lineage>
        <taxon>Eukaryota</taxon>
        <taxon>Metazoa</taxon>
        <taxon>Ecdysozoa</taxon>
        <taxon>Arthropoda</taxon>
        <taxon>Chelicerata</taxon>
        <taxon>Arachnida</taxon>
        <taxon>Araneae</taxon>
        <taxon>Araneomorphae</taxon>
        <taxon>Entelegynae</taxon>
        <taxon>Araneoidea</taxon>
        <taxon>Nephilidae</taxon>
        <taxon>Trichonephila</taxon>
    </lineage>
</organism>
<accession>A0A8X6WCN0</accession>
<feature type="compositionally biased region" description="Polar residues" evidence="1">
    <location>
        <begin position="85"/>
        <end position="98"/>
    </location>
</feature>
<dbReference type="EMBL" id="BMAU01021403">
    <property type="protein sequence ID" value="GFY32573.1"/>
    <property type="molecule type" value="Genomic_DNA"/>
</dbReference>
<comment type="caution">
    <text evidence="2">The sequence shown here is derived from an EMBL/GenBank/DDBJ whole genome shotgun (WGS) entry which is preliminary data.</text>
</comment>